<feature type="compositionally biased region" description="Polar residues" evidence="10">
    <location>
        <begin position="572"/>
        <end position="590"/>
    </location>
</feature>
<accession>A0A8J7TDZ6</accession>
<dbReference type="InterPro" id="IPR036638">
    <property type="entry name" value="HLH_DNA-bd_sf"/>
</dbReference>
<feature type="compositionally biased region" description="Basic and acidic residues" evidence="10">
    <location>
        <begin position="142"/>
        <end position="152"/>
    </location>
</feature>
<dbReference type="InterPro" id="IPR031867">
    <property type="entry name" value="MiT/TFE_N"/>
</dbReference>
<dbReference type="GO" id="GO:0005737">
    <property type="term" value="C:cytoplasm"/>
    <property type="evidence" value="ECO:0007669"/>
    <property type="project" value="UniProtKB-SubCell"/>
</dbReference>
<evidence type="ECO:0000256" key="3">
    <source>
        <dbReference type="ARBA" id="ARBA00008289"/>
    </source>
</evidence>
<dbReference type="GO" id="GO:0005634">
    <property type="term" value="C:nucleus"/>
    <property type="evidence" value="ECO:0007669"/>
    <property type="project" value="UniProtKB-SubCell"/>
</dbReference>
<evidence type="ECO:0000256" key="4">
    <source>
        <dbReference type="ARBA" id="ARBA00023015"/>
    </source>
</evidence>
<evidence type="ECO:0000256" key="7">
    <source>
        <dbReference type="ARBA" id="ARBA00023163"/>
    </source>
</evidence>
<organism evidence="12 13">
    <name type="scientific">Atractosteus spatula</name>
    <name type="common">Alligator gar</name>
    <name type="synonym">Lepisosteus spatula</name>
    <dbReference type="NCBI Taxonomy" id="7917"/>
    <lineage>
        <taxon>Eukaryota</taxon>
        <taxon>Metazoa</taxon>
        <taxon>Chordata</taxon>
        <taxon>Craniata</taxon>
        <taxon>Vertebrata</taxon>
        <taxon>Euteleostomi</taxon>
        <taxon>Actinopterygii</taxon>
        <taxon>Neopterygii</taxon>
        <taxon>Holostei</taxon>
        <taxon>Semionotiformes</taxon>
        <taxon>Lepisosteidae</taxon>
        <taxon>Atractosteus</taxon>
    </lineage>
</organism>
<feature type="compositionally biased region" description="Low complexity" evidence="10">
    <location>
        <begin position="153"/>
        <end position="177"/>
    </location>
</feature>
<evidence type="ECO:0000256" key="2">
    <source>
        <dbReference type="ARBA" id="ARBA00004496"/>
    </source>
</evidence>
<dbReference type="Gene3D" id="4.10.280.10">
    <property type="entry name" value="Helix-loop-helix DNA-binding domain"/>
    <property type="match status" value="1"/>
</dbReference>
<comment type="subcellular location">
    <subcellularLocation>
        <location evidence="2">Cytoplasm</location>
    </subcellularLocation>
    <subcellularLocation>
        <location evidence="1">Nucleus</location>
    </subcellularLocation>
</comment>
<feature type="coiled-coil region" evidence="9">
    <location>
        <begin position="404"/>
        <end position="438"/>
    </location>
</feature>
<dbReference type="FunFam" id="4.10.280.10:FF:000003">
    <property type="entry name" value="microphthalmia-associated transcription factor isoform X1"/>
    <property type="match status" value="1"/>
</dbReference>
<keyword evidence="6" id="KW-0010">Activator</keyword>
<reference evidence="12" key="1">
    <citation type="journal article" date="2021" name="Cell">
        <title>Tracing the genetic footprints of vertebrate landing in non-teleost ray-finned fishes.</title>
        <authorList>
            <person name="Bi X."/>
            <person name="Wang K."/>
            <person name="Yang L."/>
            <person name="Pan H."/>
            <person name="Jiang H."/>
            <person name="Wei Q."/>
            <person name="Fang M."/>
            <person name="Yu H."/>
            <person name="Zhu C."/>
            <person name="Cai Y."/>
            <person name="He Y."/>
            <person name="Gan X."/>
            <person name="Zeng H."/>
            <person name="Yu D."/>
            <person name="Zhu Y."/>
            <person name="Jiang H."/>
            <person name="Qiu Q."/>
            <person name="Yang H."/>
            <person name="Zhang Y.E."/>
            <person name="Wang W."/>
            <person name="Zhu M."/>
            <person name="He S."/>
            <person name="Zhang G."/>
        </authorList>
    </citation>
    <scope>NUCLEOTIDE SEQUENCE</scope>
    <source>
        <strain evidence="12">Allg_001</strain>
    </source>
</reference>
<feature type="region of interest" description="Disordered" evidence="10">
    <location>
        <begin position="142"/>
        <end position="184"/>
    </location>
</feature>
<feature type="region of interest" description="Disordered" evidence="10">
    <location>
        <begin position="108"/>
        <end position="129"/>
    </location>
</feature>
<dbReference type="GO" id="GO:0000981">
    <property type="term" value="F:DNA-binding transcription factor activity, RNA polymerase II-specific"/>
    <property type="evidence" value="ECO:0007669"/>
    <property type="project" value="TreeGrafter"/>
</dbReference>
<evidence type="ECO:0000256" key="10">
    <source>
        <dbReference type="SAM" id="MobiDB-lite"/>
    </source>
</evidence>
<comment type="similarity">
    <text evidence="3">Belongs to the MiT/TFE family.</text>
</comment>
<dbReference type="GO" id="GO:0000978">
    <property type="term" value="F:RNA polymerase II cis-regulatory region sequence-specific DNA binding"/>
    <property type="evidence" value="ECO:0007669"/>
    <property type="project" value="TreeGrafter"/>
</dbReference>
<keyword evidence="13" id="KW-1185">Reference proteome</keyword>
<feature type="non-terminal residue" evidence="12">
    <location>
        <position position="1"/>
    </location>
</feature>
<keyword evidence="4" id="KW-0805">Transcription regulation</keyword>
<feature type="region of interest" description="Disordered" evidence="10">
    <location>
        <begin position="459"/>
        <end position="483"/>
    </location>
</feature>
<dbReference type="PANTHER" id="PTHR45776">
    <property type="entry name" value="MIP04163P"/>
    <property type="match status" value="1"/>
</dbReference>
<dbReference type="EMBL" id="JAAWVO010044717">
    <property type="protein sequence ID" value="MBN3319406.1"/>
    <property type="molecule type" value="Genomic_DNA"/>
</dbReference>
<dbReference type="PROSITE" id="PS50888">
    <property type="entry name" value="BHLH"/>
    <property type="match status" value="1"/>
</dbReference>
<keyword evidence="8" id="KW-0539">Nucleus</keyword>
<keyword evidence="9" id="KW-0175">Coiled coil</keyword>
<dbReference type="InterPro" id="IPR021802">
    <property type="entry name" value="MiT/TFE_C"/>
</dbReference>
<dbReference type="Pfam" id="PF00010">
    <property type="entry name" value="HLH"/>
    <property type="match status" value="1"/>
</dbReference>
<protein>
    <submittedName>
        <fullName evidence="12">TFE3 factor</fullName>
    </submittedName>
</protein>
<gene>
    <name evidence="12" type="primary">Tfe3</name>
    <name evidence="12" type="ORF">GTO95_0014871</name>
</gene>
<feature type="non-terminal residue" evidence="12">
    <location>
        <position position="590"/>
    </location>
</feature>
<feature type="region of interest" description="Disordered" evidence="10">
    <location>
        <begin position="229"/>
        <end position="250"/>
    </location>
</feature>
<dbReference type="InterPro" id="IPR011598">
    <property type="entry name" value="bHLH_dom"/>
</dbReference>
<evidence type="ECO:0000256" key="5">
    <source>
        <dbReference type="ARBA" id="ARBA00023125"/>
    </source>
</evidence>
<dbReference type="Pfam" id="PF11851">
    <property type="entry name" value="DUF3371"/>
    <property type="match status" value="1"/>
</dbReference>
<dbReference type="Proteomes" id="UP000736164">
    <property type="component" value="Unassembled WGS sequence"/>
</dbReference>
<evidence type="ECO:0000256" key="1">
    <source>
        <dbReference type="ARBA" id="ARBA00004123"/>
    </source>
</evidence>
<name>A0A8J7TDZ6_ATRSP</name>
<dbReference type="AlphaFoldDB" id="A0A8J7TDZ6"/>
<dbReference type="PANTHER" id="PTHR45776:SF3">
    <property type="entry name" value="TRANSCRIPTION FACTOR E3"/>
    <property type="match status" value="1"/>
</dbReference>
<evidence type="ECO:0000256" key="6">
    <source>
        <dbReference type="ARBA" id="ARBA00023159"/>
    </source>
</evidence>
<dbReference type="Pfam" id="PF15951">
    <property type="entry name" value="MITF_TFEB_C_3_N"/>
    <property type="match status" value="1"/>
</dbReference>
<dbReference type="SUPFAM" id="SSF47459">
    <property type="entry name" value="HLH, helix-loop-helix DNA-binding domain"/>
    <property type="match status" value="1"/>
</dbReference>
<evidence type="ECO:0000313" key="12">
    <source>
        <dbReference type="EMBL" id="MBN3319406.1"/>
    </source>
</evidence>
<feature type="region of interest" description="Disordered" evidence="10">
    <location>
        <begin position="561"/>
        <end position="590"/>
    </location>
</feature>
<proteinExistence type="inferred from homology"/>
<sequence length="590" mass="62567">MSAVASDQGKRAQGILLLSSALQLHPDADSIGVDGGDSRVREQVSLPGQLAPHEQPQTVFVILDSSADTVNLISLDSLLPESGIVADIDVENIVASSAETFYQLKSQPVELSPSPPPAGPASSSPSAAMTSRVLLRQQLMREQAREQERREAQQQASAAQLRPSDPSPAISVSAPSPASRPPPAQVPVEVLKVQTNLENPTKYHIQQAQRQQVKQYLSTTLGNKVATQALGVSPSPQPGSAPELTAAASSAPNSPMALLNLGSNSEKEIDDVIDDIISLESSFNDDIMSFIDNSLQMPNTLPVSGNLLDVYSGPGVAAPAITVSNSCPADLPNIKKEMTEAEAKALMKERQKKDNHNLIERRRRFNINDRIKELGTLIPKSSDPEMRWNKGTILKASVDYIRKLQKEQQRAREIESRQKKLEHANRSLLLRIQELEMQARLHGLATPASSIGTEPAASLLQPQQQQGGQQLEPSSGDALSASLLPASSLGGGAALPFPSSYISPPPSTSPGGVAMNSPHDLGSLSFAELDDSTAAFNSALMSDVGLGDILMDDGGALSPVGGADPLLCSVSPGASKNSSRHSSFSMEEDL</sequence>
<dbReference type="SMART" id="SM00353">
    <property type="entry name" value="HLH"/>
    <property type="match status" value="1"/>
</dbReference>
<dbReference type="CDD" id="cd18926">
    <property type="entry name" value="bHLHzip_MITF"/>
    <property type="match status" value="1"/>
</dbReference>
<evidence type="ECO:0000313" key="13">
    <source>
        <dbReference type="Proteomes" id="UP000736164"/>
    </source>
</evidence>
<feature type="domain" description="BHLH" evidence="11">
    <location>
        <begin position="351"/>
        <end position="404"/>
    </location>
</feature>
<keyword evidence="7" id="KW-0804">Transcription</keyword>
<evidence type="ECO:0000256" key="8">
    <source>
        <dbReference type="ARBA" id="ARBA00023242"/>
    </source>
</evidence>
<evidence type="ECO:0000256" key="9">
    <source>
        <dbReference type="SAM" id="Coils"/>
    </source>
</evidence>
<dbReference type="GO" id="GO:0046983">
    <property type="term" value="F:protein dimerization activity"/>
    <property type="evidence" value="ECO:0007669"/>
    <property type="project" value="InterPro"/>
</dbReference>
<feature type="compositionally biased region" description="Low complexity" evidence="10">
    <location>
        <begin position="120"/>
        <end position="129"/>
    </location>
</feature>
<comment type="caution">
    <text evidence="12">The sequence shown here is derived from an EMBL/GenBank/DDBJ whole genome shotgun (WGS) entry which is preliminary data.</text>
</comment>
<keyword evidence="5" id="KW-0238">DNA-binding</keyword>
<evidence type="ECO:0000259" key="11">
    <source>
        <dbReference type="PROSITE" id="PS50888"/>
    </source>
</evidence>